<evidence type="ECO:0000256" key="1">
    <source>
        <dbReference type="SAM" id="Phobius"/>
    </source>
</evidence>
<comment type="caution">
    <text evidence="2">The sequence shown here is derived from an EMBL/GenBank/DDBJ whole genome shotgun (WGS) entry which is preliminary data.</text>
</comment>
<dbReference type="Proteomes" id="UP000762676">
    <property type="component" value="Unassembled WGS sequence"/>
</dbReference>
<keyword evidence="1" id="KW-0472">Membrane</keyword>
<proteinExistence type="predicted"/>
<organism evidence="2 3">
    <name type="scientific">Elysia marginata</name>
    <dbReference type="NCBI Taxonomy" id="1093978"/>
    <lineage>
        <taxon>Eukaryota</taxon>
        <taxon>Metazoa</taxon>
        <taxon>Spiralia</taxon>
        <taxon>Lophotrochozoa</taxon>
        <taxon>Mollusca</taxon>
        <taxon>Gastropoda</taxon>
        <taxon>Heterobranchia</taxon>
        <taxon>Euthyneura</taxon>
        <taxon>Panpulmonata</taxon>
        <taxon>Sacoglossa</taxon>
        <taxon>Placobranchoidea</taxon>
        <taxon>Plakobranchidae</taxon>
        <taxon>Elysia</taxon>
    </lineage>
</organism>
<protein>
    <recommendedName>
        <fullName evidence="4">G-protein coupled receptors family 1 profile domain-containing protein</fullName>
    </recommendedName>
</protein>
<keyword evidence="1" id="KW-1133">Transmembrane helix</keyword>
<evidence type="ECO:0008006" key="4">
    <source>
        <dbReference type="Google" id="ProtNLM"/>
    </source>
</evidence>
<feature type="transmembrane region" description="Helical" evidence="1">
    <location>
        <begin position="50"/>
        <end position="83"/>
    </location>
</feature>
<name>A0AAV4F5Z7_9GAST</name>
<gene>
    <name evidence="2" type="ORF">ElyMa_003736900</name>
</gene>
<keyword evidence="3" id="KW-1185">Reference proteome</keyword>
<keyword evidence="1" id="KW-0812">Transmembrane</keyword>
<dbReference type="EMBL" id="BMAT01007661">
    <property type="protein sequence ID" value="GFR68642.1"/>
    <property type="molecule type" value="Genomic_DNA"/>
</dbReference>
<evidence type="ECO:0000313" key="3">
    <source>
        <dbReference type="Proteomes" id="UP000762676"/>
    </source>
</evidence>
<dbReference type="AlphaFoldDB" id="A0AAV4F5Z7"/>
<evidence type="ECO:0000313" key="2">
    <source>
        <dbReference type="EMBL" id="GFR68642.1"/>
    </source>
</evidence>
<accession>A0AAV4F5Z7</accession>
<reference evidence="2 3" key="1">
    <citation type="journal article" date="2021" name="Elife">
        <title>Chloroplast acquisition without the gene transfer in kleptoplastic sea slugs, Plakobranchus ocellatus.</title>
        <authorList>
            <person name="Maeda T."/>
            <person name="Takahashi S."/>
            <person name="Yoshida T."/>
            <person name="Shimamura S."/>
            <person name="Takaki Y."/>
            <person name="Nagai Y."/>
            <person name="Toyoda A."/>
            <person name="Suzuki Y."/>
            <person name="Arimoto A."/>
            <person name="Ishii H."/>
            <person name="Satoh N."/>
            <person name="Nishiyama T."/>
            <person name="Hasebe M."/>
            <person name="Maruyama T."/>
            <person name="Minagawa J."/>
            <person name="Obokata J."/>
            <person name="Shigenobu S."/>
        </authorList>
    </citation>
    <scope>NUCLEOTIDE SEQUENCE [LARGE SCALE GENOMIC DNA]</scope>
</reference>
<sequence length="112" mass="12435">MTICQTWQPLPSEVFLSRTPFTLFPLLCFDLFTMIYYADIQTAKKRVVAAAVVVVVVLVVVVVVVVVVVAVVVVVIVVVVAVIEKPLRYSKYLQHVIYLSAMFTNKTTGTES</sequence>
<feature type="transmembrane region" description="Helical" evidence="1">
    <location>
        <begin position="20"/>
        <end position="38"/>
    </location>
</feature>